<feature type="region of interest" description="Disordered" evidence="2">
    <location>
        <begin position="327"/>
        <end position="359"/>
    </location>
</feature>
<feature type="coiled-coil region" evidence="1">
    <location>
        <begin position="425"/>
        <end position="494"/>
    </location>
</feature>
<feature type="compositionally biased region" description="Low complexity" evidence="2">
    <location>
        <begin position="349"/>
        <end position="359"/>
    </location>
</feature>
<evidence type="ECO:0000313" key="3">
    <source>
        <dbReference type="EMBL" id="MDC0716209.1"/>
    </source>
</evidence>
<dbReference type="EMBL" id="JAQNDL010000001">
    <property type="protein sequence ID" value="MDC0716209.1"/>
    <property type="molecule type" value="Genomic_DNA"/>
</dbReference>
<name>A0ABT5DRI8_9BACT</name>
<comment type="caution">
    <text evidence="3">The sequence shown here is derived from an EMBL/GenBank/DDBJ whole genome shotgun (WGS) entry which is preliminary data.</text>
</comment>
<gene>
    <name evidence="3" type="ORF">POL25_04860</name>
</gene>
<evidence type="ECO:0000313" key="4">
    <source>
        <dbReference type="Proteomes" id="UP001221686"/>
    </source>
</evidence>
<feature type="region of interest" description="Disordered" evidence="2">
    <location>
        <begin position="164"/>
        <end position="185"/>
    </location>
</feature>
<reference evidence="3 4" key="1">
    <citation type="submission" date="2022-11" db="EMBL/GenBank/DDBJ databases">
        <title>Minimal conservation of predation-associated metabolite biosynthetic gene clusters underscores biosynthetic potential of Myxococcota including descriptions for ten novel species: Archangium lansinium sp. nov., Myxococcus landrumus sp. nov., Nannocystis bai.</title>
        <authorList>
            <person name="Ahearne A."/>
            <person name="Stevens C."/>
            <person name="Dowd S."/>
        </authorList>
    </citation>
    <scope>NUCLEOTIDE SEQUENCE [LARGE SCALE GENOMIC DNA]</scope>
    <source>
        <strain evidence="3 4">BB15-2</strain>
    </source>
</reference>
<accession>A0ABT5DRI8</accession>
<protein>
    <submittedName>
        <fullName evidence="3">Uncharacterized protein</fullName>
    </submittedName>
</protein>
<keyword evidence="4" id="KW-1185">Reference proteome</keyword>
<dbReference type="RefSeq" id="WP_272084656.1">
    <property type="nucleotide sequence ID" value="NZ_JAQNDL010000001.1"/>
</dbReference>
<evidence type="ECO:0000256" key="2">
    <source>
        <dbReference type="SAM" id="MobiDB-lite"/>
    </source>
</evidence>
<feature type="region of interest" description="Disordered" evidence="2">
    <location>
        <begin position="557"/>
        <end position="582"/>
    </location>
</feature>
<keyword evidence="1" id="KW-0175">Coiled coil</keyword>
<proteinExistence type="predicted"/>
<evidence type="ECO:0000256" key="1">
    <source>
        <dbReference type="SAM" id="Coils"/>
    </source>
</evidence>
<organism evidence="3 4">
    <name type="scientific">Nannocystis bainbridge</name>
    <dbReference type="NCBI Taxonomy" id="2995303"/>
    <lineage>
        <taxon>Bacteria</taxon>
        <taxon>Pseudomonadati</taxon>
        <taxon>Myxococcota</taxon>
        <taxon>Polyangia</taxon>
        <taxon>Nannocystales</taxon>
        <taxon>Nannocystaceae</taxon>
        <taxon>Nannocystis</taxon>
    </lineage>
</organism>
<dbReference type="Proteomes" id="UP001221686">
    <property type="component" value="Unassembled WGS sequence"/>
</dbReference>
<feature type="compositionally biased region" description="Polar residues" evidence="2">
    <location>
        <begin position="573"/>
        <end position="582"/>
    </location>
</feature>
<sequence length="582" mass="63290">MSEKAKQLLDAWWREYEACKRGCDSLVLGEHVRDGRVHIHGDVRSDCAMVYVHPSGCVTPVVLGDHRACMAACWHVSAAEIEMWDRAKHPPPAVCIGGVDRLFTPLRGRVVVGAVEDGTAVVLLGFLGTRWAVAYCEPGRLEWITAGDRLGTLDLDVWRVMHPRPTPASPRKSSAPPPRPDPQLDRIRELHRRVRGDFGDDDPVTEIGEVVVKCLEAQVERVPCDPLRERLDFLVDLIVEAGRRGLRADPVGTKRELAEMFSRVLSRVITPAELGEALLAARELGCCFVSLHGRTWTLRLCELVDLRSELHRRLLEQSVSGFVLGRASRGVRTPPPTAQATKMQPAPTDAGPADSSAPTSATALPADWLGLITSLLLVANLFAATLEQRTNECTEFRGQAQLGHLSLKQVHDCREVERESWAAEREALGGQVDALRAELAGLRAAREAQAGREREFSGQVDALLAELAAVRDELDAADLEIDALRRRQAEASAAHERLAGCVERARDSRLAAAGTAARSDDSATRPAMAMNLGAGPAIAHTSPREPEVATNIEYNMHELGAHGPRGPPASPGCSPSRSDSPR</sequence>